<dbReference type="AlphaFoldDB" id="A0A6C0D571"/>
<dbReference type="Pfam" id="PF00658">
    <property type="entry name" value="MLLE"/>
    <property type="match status" value="1"/>
</dbReference>
<feature type="domain" description="PABC" evidence="1">
    <location>
        <begin position="316"/>
        <end position="395"/>
    </location>
</feature>
<accession>A0A6C0D571</accession>
<name>A0A6C0D571_9ZZZZ</name>
<sequence>MQSLQRQNAGVQEEIQTVESAKMGLCIVALPREYRSITEIKKLVEEVLKIGKVSSIHPVQTTARTGVIYNTANVVMDYIDNVSIINSFSENEGRASVDVPAGQVMSWDNGKPMAHLSFRELTDVSRWSFCSPVKKLELDQEAWTSLHIPIIPKNMSRFNSVTSTYCTNPEEGFYDTESGLTDLIQNKLGLGQVKRIDFVVRDDKAGNPKAAFIHFDHWYDNKNANYLRDKLNESGTFRQKGYYDGFGTQRFVVQNDGEQQDAYFIFKINHKPIPDVDESTCELNIHQLVASNKRLGELVAAQTVEIEFLKSQLEKLQPSQSIEPTETLNENQENEIGEILYNHVMKFCPERAGKITGMFLELDIPELLELVNNPTGAIFQRRIDEAIDVLIEAEAEEAAEARLNR</sequence>
<organism evidence="2">
    <name type="scientific">viral metagenome</name>
    <dbReference type="NCBI Taxonomy" id="1070528"/>
    <lineage>
        <taxon>unclassified sequences</taxon>
        <taxon>metagenomes</taxon>
        <taxon>organismal metagenomes</taxon>
    </lineage>
</organism>
<dbReference type="InterPro" id="IPR002004">
    <property type="entry name" value="PABP_HYD_C"/>
</dbReference>
<proteinExistence type="predicted"/>
<protein>
    <recommendedName>
        <fullName evidence="1">PABC domain-containing protein</fullName>
    </recommendedName>
</protein>
<reference evidence="2" key="1">
    <citation type="journal article" date="2020" name="Nature">
        <title>Giant virus diversity and host interactions through global metagenomics.</title>
        <authorList>
            <person name="Schulz F."/>
            <person name="Roux S."/>
            <person name="Paez-Espino D."/>
            <person name="Jungbluth S."/>
            <person name="Walsh D.A."/>
            <person name="Denef V.J."/>
            <person name="McMahon K.D."/>
            <person name="Konstantinidis K.T."/>
            <person name="Eloe-Fadrosh E.A."/>
            <person name="Kyrpides N.C."/>
            <person name="Woyke T."/>
        </authorList>
    </citation>
    <scope>NUCLEOTIDE SEQUENCE</scope>
    <source>
        <strain evidence="2">GVMAG-M-3300023174-111</strain>
    </source>
</reference>
<evidence type="ECO:0000259" key="1">
    <source>
        <dbReference type="PROSITE" id="PS51309"/>
    </source>
</evidence>
<dbReference type="Gene3D" id="1.10.1900.10">
    <property type="entry name" value="c-terminal domain of poly(a) binding protein"/>
    <property type="match status" value="1"/>
</dbReference>
<dbReference type="SMART" id="SM00517">
    <property type="entry name" value="PolyA"/>
    <property type="match status" value="1"/>
</dbReference>
<dbReference type="GO" id="GO:0003723">
    <property type="term" value="F:RNA binding"/>
    <property type="evidence" value="ECO:0007669"/>
    <property type="project" value="InterPro"/>
</dbReference>
<dbReference type="SUPFAM" id="SSF63570">
    <property type="entry name" value="PABC (PABP) domain"/>
    <property type="match status" value="1"/>
</dbReference>
<dbReference type="EMBL" id="MN739533">
    <property type="protein sequence ID" value="QHT11264.1"/>
    <property type="molecule type" value="Genomic_DNA"/>
</dbReference>
<dbReference type="InterPro" id="IPR036053">
    <property type="entry name" value="PABP-dom"/>
</dbReference>
<evidence type="ECO:0000313" key="2">
    <source>
        <dbReference type="EMBL" id="QHT11264.1"/>
    </source>
</evidence>
<dbReference type="PROSITE" id="PS51309">
    <property type="entry name" value="PABC"/>
    <property type="match status" value="1"/>
</dbReference>